<organism evidence="2">
    <name type="scientific">uncultured Caudovirales phage</name>
    <dbReference type="NCBI Taxonomy" id="2100421"/>
    <lineage>
        <taxon>Viruses</taxon>
        <taxon>Duplodnaviria</taxon>
        <taxon>Heunggongvirae</taxon>
        <taxon>Uroviricota</taxon>
        <taxon>Caudoviricetes</taxon>
        <taxon>Peduoviridae</taxon>
        <taxon>Maltschvirus</taxon>
        <taxon>Maltschvirus maltsch</taxon>
    </lineage>
</organism>
<evidence type="ECO:0000256" key="1">
    <source>
        <dbReference type="SAM" id="Phobius"/>
    </source>
</evidence>
<gene>
    <name evidence="2" type="ORF">UFOVP537_8</name>
</gene>
<protein>
    <submittedName>
        <fullName evidence="2">Uncharacterized protein</fullName>
    </submittedName>
</protein>
<dbReference type="EMBL" id="LR796503">
    <property type="protein sequence ID" value="CAB4148535.1"/>
    <property type="molecule type" value="Genomic_DNA"/>
</dbReference>
<feature type="transmembrane region" description="Helical" evidence="1">
    <location>
        <begin position="300"/>
        <end position="322"/>
    </location>
</feature>
<sequence>MSIVIDIAAQFTGKKAFDQAENAADKLARNVKHALIGVGVTAFAKSAISAFAAQEKQLALFKNSLRSIGFEFATSDSLAFLNSLKLQYGVADEQLIPAYEKLLTTTRSLAASQNLTNIALDVAARQNISVTEAADALSKAYLGNTRSLGALGLGISKTTLASGDFAKILKEVTLVTKGAASAAANTFAGKLAKLKVAADSAKESIGAGLVEAIMRISGATDIDQLQTKIINFGESASKALVTIGDAIRENIVLIKSFAALMIAAFTINKIAAFIVSLEAIVKTVKTLRNALLAAAVARNFLFNPLGAAALTAGMFAAIGLLIKGVDAIGASADKATNNLTSMFAAGGSMAGGDQGGAAKFAEGAAARAAKEAKAAALAQLKATKAQTKAVQDQAKLKKAQTLFDIDQIQIIAALQGRLTEDEKLRLSLQMALLQENATEADRLSNQLALSQLQTTGLAFAIRNLPPALNPLKDYPSYVNKAISDISLIQDALNKLKAPVLTVVVNTVNTGGNTPIGSAPMVTTGLGAPTTFASDWATYRAGERDTGSGSTASMLNTQLPDWQSYRAGERNTNVNVTVQGNVISNRDLTDSIRMGLLDSSASGSFTMSNRATRGD</sequence>
<reference evidence="2" key="1">
    <citation type="submission" date="2020-04" db="EMBL/GenBank/DDBJ databases">
        <authorList>
            <person name="Chiriac C."/>
            <person name="Salcher M."/>
            <person name="Ghai R."/>
            <person name="Kavagutti S V."/>
        </authorList>
    </citation>
    <scope>NUCLEOTIDE SEQUENCE</scope>
</reference>
<accession>A0A6J5MN36</accession>
<keyword evidence="1" id="KW-0472">Membrane</keyword>
<feature type="transmembrane region" description="Helical" evidence="1">
    <location>
        <begin position="257"/>
        <end position="280"/>
    </location>
</feature>
<name>A0A6J5MN36_9CAUD</name>
<keyword evidence="1" id="KW-1133">Transmembrane helix</keyword>
<keyword evidence="1" id="KW-0812">Transmembrane</keyword>
<evidence type="ECO:0000313" key="2">
    <source>
        <dbReference type="EMBL" id="CAB4148535.1"/>
    </source>
</evidence>
<proteinExistence type="predicted"/>